<comment type="caution">
    <text evidence="1">The sequence shown here is derived from an EMBL/GenBank/DDBJ whole genome shotgun (WGS) entry which is preliminary data.</text>
</comment>
<sequence>MASIYQNSFLTVAATKSRDSEGGFFSDIDEGKCIKGRSARNSQETLFEVIVRLSPPVWDDGDAYPLLTRVWVFQERLLSPRVVHFASDELVWECMQEHTCQCKTSCHFSGGLADPFPLKAAYTERLMTNPIDLQKKWYDLASVYNQLLLSFEKDRLPAIAGAAQQIETYRGVDHDYLAGLWRSTLAGDLLWITEKSRISPREIPNVPFARVEPRAPTWSWASIRATIDWDTFVRASCDDPQGSNTSHCTPAGTYLFALIKSVERKELF</sequence>
<gene>
    <name evidence="1" type="ORF">H2201_000842</name>
</gene>
<dbReference type="PANTHER" id="PTHR33112">
    <property type="entry name" value="DOMAIN PROTEIN, PUTATIVE-RELATED"/>
    <property type="match status" value="1"/>
</dbReference>
<proteinExistence type="predicted"/>
<dbReference type="PANTHER" id="PTHR33112:SF16">
    <property type="entry name" value="HETEROKARYON INCOMPATIBILITY DOMAIN-CONTAINING PROTEIN"/>
    <property type="match status" value="1"/>
</dbReference>
<keyword evidence="2" id="KW-1185">Reference proteome</keyword>
<accession>A0ABQ9P341</accession>
<reference evidence="1" key="1">
    <citation type="submission" date="2022-10" db="EMBL/GenBank/DDBJ databases">
        <title>Culturing micro-colonial fungi from biological soil crusts in the Mojave desert and describing Neophaeococcomyces mojavensis, and introducing the new genera and species Taxawa tesnikishii.</title>
        <authorList>
            <person name="Kurbessoian T."/>
            <person name="Stajich J.E."/>
        </authorList>
    </citation>
    <scope>NUCLEOTIDE SEQUENCE</scope>
    <source>
        <strain evidence="1">TK_1</strain>
    </source>
</reference>
<name>A0ABQ9P341_9PEZI</name>
<organism evidence="1 2">
    <name type="scientific">Coniosporium apollinis</name>
    <dbReference type="NCBI Taxonomy" id="61459"/>
    <lineage>
        <taxon>Eukaryota</taxon>
        <taxon>Fungi</taxon>
        <taxon>Dikarya</taxon>
        <taxon>Ascomycota</taxon>
        <taxon>Pezizomycotina</taxon>
        <taxon>Dothideomycetes</taxon>
        <taxon>Dothideomycetes incertae sedis</taxon>
        <taxon>Coniosporium</taxon>
    </lineage>
</organism>
<evidence type="ECO:0000313" key="2">
    <source>
        <dbReference type="Proteomes" id="UP001172684"/>
    </source>
</evidence>
<dbReference type="EMBL" id="JAPDRL010000004">
    <property type="protein sequence ID" value="KAJ9669016.1"/>
    <property type="molecule type" value="Genomic_DNA"/>
</dbReference>
<dbReference type="Proteomes" id="UP001172684">
    <property type="component" value="Unassembled WGS sequence"/>
</dbReference>
<evidence type="ECO:0008006" key="3">
    <source>
        <dbReference type="Google" id="ProtNLM"/>
    </source>
</evidence>
<protein>
    <recommendedName>
        <fullName evidence="3">Heterokaryon incompatibility domain-containing protein</fullName>
    </recommendedName>
</protein>
<evidence type="ECO:0000313" key="1">
    <source>
        <dbReference type="EMBL" id="KAJ9669016.1"/>
    </source>
</evidence>